<protein>
    <submittedName>
        <fullName evidence="9">Zinc/iron permease</fullName>
    </submittedName>
</protein>
<evidence type="ECO:0000256" key="8">
    <source>
        <dbReference type="SAM" id="Phobius"/>
    </source>
</evidence>
<feature type="transmembrane region" description="Helical" evidence="8">
    <location>
        <begin position="38"/>
        <end position="56"/>
    </location>
</feature>
<proteinExistence type="predicted"/>
<evidence type="ECO:0000256" key="3">
    <source>
        <dbReference type="ARBA" id="ARBA00022692"/>
    </source>
</evidence>
<name>A0A1Y1ZY59_9PLEO</name>
<keyword evidence="3 8" id="KW-0812">Transmembrane</keyword>
<accession>A0A1Y1ZY59</accession>
<dbReference type="PANTHER" id="PTHR16133:SF0">
    <property type="entry name" value="ZINC_IRON REGULATED TRANSPORTER-RELATED PROTEIN 102B, ISOFORM E"/>
    <property type="match status" value="1"/>
</dbReference>
<dbReference type="STRING" id="1231657.A0A1Y1ZY59"/>
<evidence type="ECO:0000256" key="7">
    <source>
        <dbReference type="SAM" id="MobiDB-lite"/>
    </source>
</evidence>
<organism evidence="9 10">
    <name type="scientific">Clohesyomyces aquaticus</name>
    <dbReference type="NCBI Taxonomy" id="1231657"/>
    <lineage>
        <taxon>Eukaryota</taxon>
        <taxon>Fungi</taxon>
        <taxon>Dikarya</taxon>
        <taxon>Ascomycota</taxon>
        <taxon>Pezizomycotina</taxon>
        <taxon>Dothideomycetes</taxon>
        <taxon>Pleosporomycetidae</taxon>
        <taxon>Pleosporales</taxon>
        <taxon>Lindgomycetaceae</taxon>
        <taxon>Clohesyomyces</taxon>
    </lineage>
</organism>
<keyword evidence="4 8" id="KW-1133">Transmembrane helix</keyword>
<feature type="compositionally biased region" description="Basic and acidic residues" evidence="7">
    <location>
        <begin position="137"/>
        <end position="178"/>
    </location>
</feature>
<keyword evidence="5" id="KW-0333">Golgi apparatus</keyword>
<dbReference type="InterPro" id="IPR045891">
    <property type="entry name" value="ZIP9"/>
</dbReference>
<evidence type="ECO:0000313" key="10">
    <source>
        <dbReference type="Proteomes" id="UP000193144"/>
    </source>
</evidence>
<gene>
    <name evidence="9" type="ORF">BCR34DRAFT_559250</name>
</gene>
<dbReference type="GO" id="GO:0006829">
    <property type="term" value="P:zinc ion transport"/>
    <property type="evidence" value="ECO:0007669"/>
    <property type="project" value="InterPro"/>
</dbReference>
<keyword evidence="10" id="KW-1185">Reference proteome</keyword>
<reference evidence="9 10" key="1">
    <citation type="submission" date="2016-07" db="EMBL/GenBank/DDBJ databases">
        <title>Pervasive Adenine N6-methylation of Active Genes in Fungi.</title>
        <authorList>
            <consortium name="DOE Joint Genome Institute"/>
            <person name="Mondo S.J."/>
            <person name="Dannebaum R.O."/>
            <person name="Kuo R.C."/>
            <person name="Labutti K."/>
            <person name="Haridas S."/>
            <person name="Kuo A."/>
            <person name="Salamov A."/>
            <person name="Ahrendt S.R."/>
            <person name="Lipzen A."/>
            <person name="Sullivan W."/>
            <person name="Andreopoulos W.B."/>
            <person name="Clum A."/>
            <person name="Lindquist E."/>
            <person name="Daum C."/>
            <person name="Ramamoorthy G.K."/>
            <person name="Gryganskyi A."/>
            <person name="Culley D."/>
            <person name="Magnuson J.K."/>
            <person name="James T.Y."/>
            <person name="O'Malley M.A."/>
            <person name="Stajich J.E."/>
            <person name="Spatafora J.W."/>
            <person name="Visel A."/>
            <person name="Grigoriev I.V."/>
        </authorList>
    </citation>
    <scope>NUCLEOTIDE SEQUENCE [LARGE SCALE GENOMIC DNA]</scope>
    <source>
        <strain evidence="9 10">CBS 115471</strain>
    </source>
</reference>
<dbReference type="EMBL" id="MCFA01000027">
    <property type="protein sequence ID" value="ORY15186.1"/>
    <property type="molecule type" value="Genomic_DNA"/>
</dbReference>
<evidence type="ECO:0000313" key="9">
    <source>
        <dbReference type="EMBL" id="ORY15186.1"/>
    </source>
</evidence>
<evidence type="ECO:0000256" key="6">
    <source>
        <dbReference type="ARBA" id="ARBA00023136"/>
    </source>
</evidence>
<comment type="caution">
    <text evidence="9">The sequence shown here is derived from an EMBL/GenBank/DDBJ whole genome shotgun (WGS) entry which is preliminary data.</text>
</comment>
<feature type="transmembrane region" description="Helical" evidence="8">
    <location>
        <begin position="198"/>
        <end position="217"/>
    </location>
</feature>
<evidence type="ECO:0000256" key="2">
    <source>
        <dbReference type="ARBA" id="ARBA00004394"/>
    </source>
</evidence>
<comment type="subcellular location">
    <subcellularLocation>
        <location evidence="1">Endomembrane system</location>
        <topology evidence="1">Multi-pass membrane protein</topology>
    </subcellularLocation>
    <subcellularLocation>
        <location evidence="2">Golgi apparatus membrane</location>
    </subcellularLocation>
</comment>
<evidence type="ECO:0000256" key="4">
    <source>
        <dbReference type="ARBA" id="ARBA00022989"/>
    </source>
</evidence>
<dbReference type="PANTHER" id="PTHR16133">
    <property type="entry name" value="SOLUTE CARRIER FAMILY 39 ZINC TRANSPORTER , MEMBER 9-RELATED"/>
    <property type="match status" value="1"/>
</dbReference>
<feature type="region of interest" description="Disordered" evidence="7">
    <location>
        <begin position="133"/>
        <end position="192"/>
    </location>
</feature>
<dbReference type="GO" id="GO:0000139">
    <property type="term" value="C:Golgi membrane"/>
    <property type="evidence" value="ECO:0007669"/>
    <property type="project" value="UniProtKB-SubCell"/>
</dbReference>
<feature type="region of interest" description="Disordered" evidence="7">
    <location>
        <begin position="235"/>
        <end position="270"/>
    </location>
</feature>
<feature type="compositionally biased region" description="Polar residues" evidence="7">
    <location>
        <begin position="242"/>
        <end position="252"/>
    </location>
</feature>
<dbReference type="OrthoDB" id="19859at2759"/>
<evidence type="ECO:0000256" key="1">
    <source>
        <dbReference type="ARBA" id="ARBA00004127"/>
    </source>
</evidence>
<feature type="transmembrane region" description="Helical" evidence="8">
    <location>
        <begin position="333"/>
        <end position="354"/>
    </location>
</feature>
<dbReference type="GO" id="GO:0046873">
    <property type="term" value="F:metal ion transmembrane transporter activity"/>
    <property type="evidence" value="ECO:0007669"/>
    <property type="project" value="InterPro"/>
</dbReference>
<feature type="transmembrane region" description="Helical" evidence="8">
    <location>
        <begin position="299"/>
        <end position="321"/>
    </location>
</feature>
<dbReference type="Proteomes" id="UP000193144">
    <property type="component" value="Unassembled WGS sequence"/>
</dbReference>
<feature type="transmembrane region" description="Helical" evidence="8">
    <location>
        <begin position="366"/>
        <end position="385"/>
    </location>
</feature>
<evidence type="ECO:0000256" key="5">
    <source>
        <dbReference type="ARBA" id="ARBA00023034"/>
    </source>
</evidence>
<dbReference type="InterPro" id="IPR003689">
    <property type="entry name" value="ZIP"/>
</dbReference>
<dbReference type="Pfam" id="PF02535">
    <property type="entry name" value="Zip"/>
    <property type="match status" value="1"/>
</dbReference>
<sequence length="440" mass="46457">MWDGLFMLLTLSAIMAIASFLAGILPLSFTLSPRQLRFITFLGTGVLVGTSLVVIIPEGIETMYSAAGQGHAHAGRDVGKIVSVASQQVGLKHPGEFPAMERSEAKASMPLHRRDAVDTNFIRGGAIKAPAAIIVERGPEDKAKQEAEKGKGKEEPKPQKGGDDDSTEGLKEGHDRVHAPNGKEQPGAKHEERIDPHAYVGVALVLGFILMFLVDHLPEALSSGKPRYQPLHISLSDLSRGPHNSSTATLPGTASPMPGSEPTPPARSSSTTIGLIIHACADGIALGASSTAPSTSLSLIIFLAIMLHKAPAAFGLTSVLLKQGLSKRTAQKHLIFFSLSAPAGALATWAIVNFLGRTRLGGEDGLTFTTGWILLFSGGTFLYVAMHSMTEMTSGTHDEPMANGYATNHVREKPSLTNSDIATACVGMLIPLITQVGHVH</sequence>
<keyword evidence="6 8" id="KW-0472">Membrane</keyword>
<dbReference type="AlphaFoldDB" id="A0A1Y1ZY59"/>